<dbReference type="GO" id="GO:0009279">
    <property type="term" value="C:cell outer membrane"/>
    <property type="evidence" value="ECO:0007669"/>
    <property type="project" value="UniProtKB-SubCell"/>
</dbReference>
<dbReference type="PROSITE" id="PS51257">
    <property type="entry name" value="PROKAR_LIPOPROTEIN"/>
    <property type="match status" value="1"/>
</dbReference>
<dbReference type="KEGG" id="fax:FUAX_15310"/>
<reference evidence="8 9" key="1">
    <citation type="submission" date="2021-12" db="EMBL/GenBank/DDBJ databases">
        <title>Genome sequencing of bacteria with rrn-lacking chromosome and rrn-plasmid.</title>
        <authorList>
            <person name="Anda M."/>
            <person name="Iwasaki W."/>
        </authorList>
    </citation>
    <scope>NUCLEOTIDE SEQUENCE [LARGE SCALE GENOMIC DNA]</scope>
    <source>
        <strain evidence="8 9">DSM 100852</strain>
    </source>
</reference>
<protein>
    <recommendedName>
        <fullName evidence="7">RagB/SusD domain-containing protein</fullName>
    </recommendedName>
</protein>
<gene>
    <name evidence="8" type="ORF">FUAX_15310</name>
</gene>
<dbReference type="EMBL" id="AP025314">
    <property type="protein sequence ID" value="BDD09099.1"/>
    <property type="molecule type" value="Genomic_DNA"/>
</dbReference>
<evidence type="ECO:0000256" key="4">
    <source>
        <dbReference type="ARBA" id="ARBA00023136"/>
    </source>
</evidence>
<feature type="chain" id="PRO_5043471025" description="RagB/SusD domain-containing protein" evidence="6">
    <location>
        <begin position="26"/>
        <end position="524"/>
    </location>
</feature>
<dbReference type="SUPFAM" id="SSF48452">
    <property type="entry name" value="TPR-like"/>
    <property type="match status" value="1"/>
</dbReference>
<accession>A0AAU9CRN3</accession>
<keyword evidence="3 6" id="KW-0732">Signal</keyword>
<evidence type="ECO:0000313" key="8">
    <source>
        <dbReference type="EMBL" id="BDD09099.1"/>
    </source>
</evidence>
<keyword evidence="4" id="KW-0472">Membrane</keyword>
<evidence type="ECO:0000259" key="7">
    <source>
        <dbReference type="Pfam" id="PF07980"/>
    </source>
</evidence>
<feature type="signal peptide" evidence="6">
    <location>
        <begin position="1"/>
        <end position="25"/>
    </location>
</feature>
<evidence type="ECO:0000256" key="6">
    <source>
        <dbReference type="SAM" id="SignalP"/>
    </source>
</evidence>
<dbReference type="RefSeq" id="WP_338394316.1">
    <property type="nucleotide sequence ID" value="NZ_AP025314.1"/>
</dbReference>
<dbReference type="InterPro" id="IPR011990">
    <property type="entry name" value="TPR-like_helical_dom_sf"/>
</dbReference>
<proteinExistence type="inferred from homology"/>
<dbReference type="Proteomes" id="UP001348817">
    <property type="component" value="Chromosome"/>
</dbReference>
<dbReference type="Pfam" id="PF07980">
    <property type="entry name" value="SusD_RagB"/>
    <property type="match status" value="1"/>
</dbReference>
<sequence>MKKKNPILSVGKTLLVAITCFLSFSCSDFFDPAQDLVQERDEHYDTVEKVRRATIGAYGQLQGLVESLVIMGDLRAELLTTTRNYDAFLEEIAEHNISPDNPYANPRPFYEVILNCNDVLSKMAKAEADPHMTEDLMFAYEAEIRTLRAWVYLQLIQTYKAVPVVKEAVDGNFPDYEPREYGEADMLNFLLAEMRWVIEQPLLDWRVFNEKNEEVSLPWRYTRINRKALLGELYLLTGNYQSASDILRDCIINAGEGKDDRYLKCSSLSGSISWGNNWETVTVNANHVSSLEHLTTIPFSKSNHQTNELLSIFSPLLTNKYLLKPTKVAVNNWKRQNNGNGDSFRGLGSSYFIYSGERADTVVNKYLRSKQGYLDDAVYTIYRAADLHLMYAEALNRTGRTDEALDVLNENLPGSPHTEGIRGRVSLEPVDLLDVADRNPEIGTQVELFEIALLEERALELAYEGKRWNSLMRFANRANRPEWLAKTVALKYREINPAKADELEAKLSDPSNWKLEMPRLKSSK</sequence>
<evidence type="ECO:0000256" key="2">
    <source>
        <dbReference type="ARBA" id="ARBA00006275"/>
    </source>
</evidence>
<dbReference type="Gene3D" id="1.25.40.390">
    <property type="match status" value="1"/>
</dbReference>
<name>A0AAU9CRN3_9BACT</name>
<dbReference type="AlphaFoldDB" id="A0AAU9CRN3"/>
<organism evidence="8 9">
    <name type="scientific">Fulvitalea axinellae</name>
    <dbReference type="NCBI Taxonomy" id="1182444"/>
    <lineage>
        <taxon>Bacteria</taxon>
        <taxon>Pseudomonadati</taxon>
        <taxon>Bacteroidota</taxon>
        <taxon>Cytophagia</taxon>
        <taxon>Cytophagales</taxon>
        <taxon>Persicobacteraceae</taxon>
        <taxon>Fulvitalea</taxon>
    </lineage>
</organism>
<dbReference type="InterPro" id="IPR012944">
    <property type="entry name" value="SusD_RagB_dom"/>
</dbReference>
<evidence type="ECO:0000313" key="9">
    <source>
        <dbReference type="Proteomes" id="UP001348817"/>
    </source>
</evidence>
<evidence type="ECO:0000256" key="1">
    <source>
        <dbReference type="ARBA" id="ARBA00004442"/>
    </source>
</evidence>
<evidence type="ECO:0000256" key="5">
    <source>
        <dbReference type="ARBA" id="ARBA00023237"/>
    </source>
</evidence>
<comment type="similarity">
    <text evidence="2">Belongs to the SusD family.</text>
</comment>
<keyword evidence="9" id="KW-1185">Reference proteome</keyword>
<keyword evidence="5" id="KW-0998">Cell outer membrane</keyword>
<evidence type="ECO:0000256" key="3">
    <source>
        <dbReference type="ARBA" id="ARBA00022729"/>
    </source>
</evidence>
<comment type="subcellular location">
    <subcellularLocation>
        <location evidence="1">Cell outer membrane</location>
    </subcellularLocation>
</comment>
<feature type="domain" description="RagB/SusD" evidence="7">
    <location>
        <begin position="331"/>
        <end position="483"/>
    </location>
</feature>